<dbReference type="SUPFAM" id="SSF53254">
    <property type="entry name" value="Phosphoglycerate mutase-like"/>
    <property type="match status" value="1"/>
</dbReference>
<dbReference type="GO" id="GO:0003993">
    <property type="term" value="F:acid phosphatase activity"/>
    <property type="evidence" value="ECO:0007669"/>
    <property type="project" value="UniProtKB-EC"/>
</dbReference>
<dbReference type="InterPro" id="IPR033379">
    <property type="entry name" value="Acid_Pase_AS"/>
</dbReference>
<protein>
    <submittedName>
        <fullName evidence="4">Uncharacterized protein</fullName>
    </submittedName>
</protein>
<dbReference type="AlphaFoldDB" id="A0A8S1H647"/>
<dbReference type="EMBL" id="CAJGYM010000023">
    <property type="protein sequence ID" value="CAD6191786.1"/>
    <property type="molecule type" value="Genomic_DNA"/>
</dbReference>
<name>A0A8S1H647_9PELO</name>
<comment type="similarity">
    <text evidence="2">Belongs to the histidine acid phosphatase family.</text>
</comment>
<feature type="signal peptide" evidence="3">
    <location>
        <begin position="1"/>
        <end position="16"/>
    </location>
</feature>
<evidence type="ECO:0000256" key="1">
    <source>
        <dbReference type="ARBA" id="ARBA00000032"/>
    </source>
</evidence>
<dbReference type="Proteomes" id="UP000835052">
    <property type="component" value="Unassembled WGS sequence"/>
</dbReference>
<proteinExistence type="inferred from homology"/>
<dbReference type="Gene3D" id="3.40.50.1240">
    <property type="entry name" value="Phosphoglycerate mutase-like"/>
    <property type="match status" value="2"/>
</dbReference>
<dbReference type="InterPro" id="IPR050645">
    <property type="entry name" value="Histidine_acid_phosphatase"/>
</dbReference>
<sequence>MRGFLTFLLILAVGAATDVVVDNKKLVMIQALWRHGDRSPTETFKSDYFQESSWNFGGGGWGQLSPIGMRQHMELGQKIRNRYVDGNPYNFLSNRYQSKEVYVRSTDINRTLASAFSNMLGMYGQDVGSNVADLDYPVVKGWPTGLVPIPIHTIDDATDHLIDVDNTCPFQDAVWGLSKQTPQVSAFINRPDVVANFTYLSQVCGQPIDVDNLWIVYSALKNRTVMAYGLDLPLTLRKIRSGTLINDMMKHMALNVKCAGQNTSDCTYSSKLKYFAYSAHDSTIYAFFSGLGVEHFALQPPGHYPEYSACIMVELWQDLTTKQNFFKMLFHRNSTDDFSDDITKEVPGCENSNGFCDLGVWQGLADAVKPDMEMNQWCQVNPIPSTVSPRPTSVKLSTISVQSTTRSAHQRNFPSIYFFEIV</sequence>
<dbReference type="PANTHER" id="PTHR11567:SF189">
    <property type="entry name" value="INTESTINAL ACID PHOSPHATASE"/>
    <property type="match status" value="1"/>
</dbReference>
<evidence type="ECO:0000313" key="4">
    <source>
        <dbReference type="EMBL" id="CAD6191786.1"/>
    </source>
</evidence>
<comment type="caution">
    <text evidence="4">The sequence shown here is derived from an EMBL/GenBank/DDBJ whole genome shotgun (WGS) entry which is preliminary data.</text>
</comment>
<comment type="catalytic activity">
    <reaction evidence="1">
        <text>a phosphate monoester + H2O = an alcohol + phosphate</text>
        <dbReference type="Rhea" id="RHEA:15017"/>
        <dbReference type="ChEBI" id="CHEBI:15377"/>
        <dbReference type="ChEBI" id="CHEBI:30879"/>
        <dbReference type="ChEBI" id="CHEBI:43474"/>
        <dbReference type="ChEBI" id="CHEBI:67140"/>
        <dbReference type="EC" id="3.1.3.2"/>
    </reaction>
</comment>
<accession>A0A8S1H647</accession>
<dbReference type="InterPro" id="IPR000560">
    <property type="entry name" value="His_Pase_clade-2"/>
</dbReference>
<evidence type="ECO:0000256" key="2">
    <source>
        <dbReference type="ARBA" id="ARBA00005375"/>
    </source>
</evidence>
<feature type="chain" id="PRO_5035855462" evidence="3">
    <location>
        <begin position="17"/>
        <end position="422"/>
    </location>
</feature>
<reference evidence="4" key="1">
    <citation type="submission" date="2020-10" db="EMBL/GenBank/DDBJ databases">
        <authorList>
            <person name="Kikuchi T."/>
        </authorList>
    </citation>
    <scope>NUCLEOTIDE SEQUENCE</scope>
    <source>
        <strain evidence="4">NKZ352</strain>
    </source>
</reference>
<dbReference type="OrthoDB" id="258392at2759"/>
<dbReference type="InterPro" id="IPR029033">
    <property type="entry name" value="His_PPase_superfam"/>
</dbReference>
<dbReference type="PANTHER" id="PTHR11567">
    <property type="entry name" value="ACID PHOSPHATASE-RELATED"/>
    <property type="match status" value="1"/>
</dbReference>
<evidence type="ECO:0000256" key="3">
    <source>
        <dbReference type="SAM" id="SignalP"/>
    </source>
</evidence>
<organism evidence="4 5">
    <name type="scientific">Caenorhabditis auriculariae</name>
    <dbReference type="NCBI Taxonomy" id="2777116"/>
    <lineage>
        <taxon>Eukaryota</taxon>
        <taxon>Metazoa</taxon>
        <taxon>Ecdysozoa</taxon>
        <taxon>Nematoda</taxon>
        <taxon>Chromadorea</taxon>
        <taxon>Rhabditida</taxon>
        <taxon>Rhabditina</taxon>
        <taxon>Rhabditomorpha</taxon>
        <taxon>Rhabditoidea</taxon>
        <taxon>Rhabditidae</taxon>
        <taxon>Peloderinae</taxon>
        <taxon>Caenorhabditis</taxon>
    </lineage>
</organism>
<keyword evidence="3" id="KW-0732">Signal</keyword>
<evidence type="ECO:0000313" key="5">
    <source>
        <dbReference type="Proteomes" id="UP000835052"/>
    </source>
</evidence>
<dbReference type="PROSITE" id="PS00616">
    <property type="entry name" value="HIS_ACID_PHOSPHAT_1"/>
    <property type="match status" value="1"/>
</dbReference>
<dbReference type="CDD" id="cd07061">
    <property type="entry name" value="HP_HAP_like"/>
    <property type="match status" value="1"/>
</dbReference>
<dbReference type="Pfam" id="PF00328">
    <property type="entry name" value="His_Phos_2"/>
    <property type="match status" value="1"/>
</dbReference>
<keyword evidence="5" id="KW-1185">Reference proteome</keyword>
<gene>
    <name evidence="4" type="ORF">CAUJ_LOCUS7705</name>
</gene>